<comment type="caution">
    <text evidence="1">The sequence shown here is derived from an EMBL/GenBank/DDBJ whole genome shotgun (WGS) entry which is preliminary data.</text>
</comment>
<reference evidence="1" key="1">
    <citation type="submission" date="2024-09" db="EMBL/GenBank/DDBJ databases">
        <title>Black Yeasts Isolated from many extreme environments.</title>
        <authorList>
            <person name="Coleine C."/>
            <person name="Stajich J.E."/>
            <person name="Selbmann L."/>
        </authorList>
    </citation>
    <scope>NUCLEOTIDE SEQUENCE</scope>
    <source>
        <strain evidence="1">CCFEE 5737</strain>
    </source>
</reference>
<name>A0ACC3DQ32_9PEZI</name>
<sequence length="431" mass="48195">MTTPLALKAVMVGADKIPDKLFESIPGGYFKEKEKKAKHEKREQRKHRREDKARRTGRHESPHSSGEESDFVDSEDEEDYRKSRGEKSKSDRRARSHGHKDERRHKDKGSPKDYDRRDDRRDDRAPPRDYDRRDDRGPSRDQDRHRDRDHHGYDGPRDRSSERHDDRRRRPRSLSQSYEYGRGSPARQPILGPVNPANAYRPPPQFFAPTASASAVYPQRAYNPAEYAGQSASETHEYPMPPQYGSPTQPDNPYAAYSLPPSSVSPRTVPGGAPGASAASPIPPNMQMVERPPSVDYTPPSYDPIFPNRNMPTNGQQYSPQDQYSPQGYGYAAGAPPGTYPPHAYARPTSSGRSSRYDDPRRARPQANRRKSRSESRGGKGRFGDDNDKIYSALGVLGGGVIGNEFGHGAVSTAIGAALGGLGAHFFEKRE</sequence>
<protein>
    <submittedName>
        <fullName evidence="1">Uncharacterized protein</fullName>
    </submittedName>
</protein>
<keyword evidence="2" id="KW-1185">Reference proteome</keyword>
<evidence type="ECO:0000313" key="2">
    <source>
        <dbReference type="Proteomes" id="UP001186974"/>
    </source>
</evidence>
<gene>
    <name evidence="1" type="ORF">LTS18_006489</name>
</gene>
<dbReference type="EMBL" id="JAWDJW010001574">
    <property type="protein sequence ID" value="KAK3078842.1"/>
    <property type="molecule type" value="Genomic_DNA"/>
</dbReference>
<organism evidence="1 2">
    <name type="scientific">Coniosporium uncinatum</name>
    <dbReference type="NCBI Taxonomy" id="93489"/>
    <lineage>
        <taxon>Eukaryota</taxon>
        <taxon>Fungi</taxon>
        <taxon>Dikarya</taxon>
        <taxon>Ascomycota</taxon>
        <taxon>Pezizomycotina</taxon>
        <taxon>Dothideomycetes</taxon>
        <taxon>Dothideomycetes incertae sedis</taxon>
        <taxon>Coniosporium</taxon>
    </lineage>
</organism>
<accession>A0ACC3DQ32</accession>
<proteinExistence type="predicted"/>
<evidence type="ECO:0000313" key="1">
    <source>
        <dbReference type="EMBL" id="KAK3078842.1"/>
    </source>
</evidence>
<dbReference type="Proteomes" id="UP001186974">
    <property type="component" value="Unassembled WGS sequence"/>
</dbReference>